<organism evidence="2 3">
    <name type="scientific">Methylobacillus methanolivorans</name>
    <dbReference type="NCBI Taxonomy" id="1848927"/>
    <lineage>
        <taxon>Bacteria</taxon>
        <taxon>Pseudomonadati</taxon>
        <taxon>Pseudomonadota</taxon>
        <taxon>Betaproteobacteria</taxon>
        <taxon>Nitrosomonadales</taxon>
        <taxon>Methylophilaceae</taxon>
        <taxon>Methylobacillus</taxon>
    </lineage>
</organism>
<protein>
    <recommendedName>
        <fullName evidence="4">Porin</fullName>
    </recommendedName>
</protein>
<keyword evidence="1" id="KW-0732">Signal</keyword>
<dbReference type="Gene3D" id="2.40.160.10">
    <property type="entry name" value="Porin"/>
    <property type="match status" value="1"/>
</dbReference>
<dbReference type="RefSeq" id="WP_400882682.1">
    <property type="nucleotide sequence ID" value="NZ_JBIWXY010000002.1"/>
</dbReference>
<sequence length="336" mass="37871">MRIMHLLLVASVALSLSICKIAAAADEADTGPGFLDGFKLGGYSSAGINLHPGGKADARLNEVSLFVTWDNGGRLRFFSELEVEKPLTWYSGEGTTGRDSYFDVERFYLDYNLSEKLNLRSGRFLTPTGRWNVVHAAPLVWTSSRPLVTSRLFPEAVNGFMVYGAAPFSDKAFEYKFFMEAVQERHRDRDDSIPYKDSKGMRFEITGKFNWGLSLLETAEDLRYSATRYRMVGLDFMVQHKGWEFSGETLQRFYTNGHDGGSGAYLQVVAPLQDHWFAIGRVENFNRPAEGSSERWVVGAAWRPVPSRILKLEYVGGDQERLESPKGFMASFAILF</sequence>
<evidence type="ECO:0008006" key="4">
    <source>
        <dbReference type="Google" id="ProtNLM"/>
    </source>
</evidence>
<feature type="chain" id="PRO_5045813202" description="Porin" evidence="1">
    <location>
        <begin position="25"/>
        <end position="336"/>
    </location>
</feature>
<evidence type="ECO:0000256" key="1">
    <source>
        <dbReference type="SAM" id="SignalP"/>
    </source>
</evidence>
<gene>
    <name evidence="2" type="ORF">ACIKP9_11025</name>
</gene>
<keyword evidence="3" id="KW-1185">Reference proteome</keyword>
<dbReference type="InterPro" id="IPR023614">
    <property type="entry name" value="Porin_dom_sf"/>
</dbReference>
<reference evidence="2 3" key="1">
    <citation type="submission" date="2024-11" db="EMBL/GenBank/DDBJ databases">
        <authorList>
            <person name="Kaparullina E.N."/>
            <person name="Delegan Y.A."/>
            <person name="Doronina N.V."/>
        </authorList>
    </citation>
    <scope>NUCLEOTIDE SEQUENCE [LARGE SCALE GENOMIC DNA]</scope>
    <source>
        <strain evidence="2 3">7sh_L</strain>
    </source>
</reference>
<evidence type="ECO:0000313" key="3">
    <source>
        <dbReference type="Proteomes" id="UP001617669"/>
    </source>
</evidence>
<proteinExistence type="predicted"/>
<evidence type="ECO:0000313" key="2">
    <source>
        <dbReference type="EMBL" id="MFJ5446761.1"/>
    </source>
</evidence>
<feature type="signal peptide" evidence="1">
    <location>
        <begin position="1"/>
        <end position="24"/>
    </location>
</feature>
<name>A0ABW8GN25_9PROT</name>
<dbReference type="Proteomes" id="UP001617669">
    <property type="component" value="Unassembled WGS sequence"/>
</dbReference>
<dbReference type="SUPFAM" id="SSF56935">
    <property type="entry name" value="Porins"/>
    <property type="match status" value="1"/>
</dbReference>
<dbReference type="EMBL" id="JBIWXY010000002">
    <property type="protein sequence ID" value="MFJ5446761.1"/>
    <property type="molecule type" value="Genomic_DNA"/>
</dbReference>
<comment type="caution">
    <text evidence="2">The sequence shown here is derived from an EMBL/GenBank/DDBJ whole genome shotgun (WGS) entry which is preliminary data.</text>
</comment>
<accession>A0ABW8GN25</accession>